<dbReference type="InterPro" id="IPR051906">
    <property type="entry name" value="TolC-like"/>
</dbReference>
<evidence type="ECO:0000313" key="11">
    <source>
        <dbReference type="EMBL" id="MBK1726351.1"/>
    </source>
</evidence>
<feature type="chain" id="PRO_5045873951" description="Outer membrane efflux protein" evidence="10">
    <location>
        <begin position="33"/>
        <end position="439"/>
    </location>
</feature>
<evidence type="ECO:0000256" key="4">
    <source>
        <dbReference type="ARBA" id="ARBA00022452"/>
    </source>
</evidence>
<keyword evidence="12" id="KW-1185">Reference proteome</keyword>
<dbReference type="Pfam" id="PF02321">
    <property type="entry name" value="OEP"/>
    <property type="match status" value="2"/>
</dbReference>
<dbReference type="PANTHER" id="PTHR30026:SF20">
    <property type="entry name" value="OUTER MEMBRANE PROTEIN TOLC"/>
    <property type="match status" value="1"/>
</dbReference>
<dbReference type="PANTHER" id="PTHR30026">
    <property type="entry name" value="OUTER MEMBRANE PROTEIN TOLC"/>
    <property type="match status" value="1"/>
</dbReference>
<evidence type="ECO:0000256" key="1">
    <source>
        <dbReference type="ARBA" id="ARBA00004442"/>
    </source>
</evidence>
<accession>A0ABS1E3N5</accession>
<evidence type="ECO:0000256" key="3">
    <source>
        <dbReference type="ARBA" id="ARBA00022448"/>
    </source>
</evidence>
<evidence type="ECO:0000256" key="9">
    <source>
        <dbReference type="SAM" id="MobiDB-lite"/>
    </source>
</evidence>
<dbReference type="RefSeq" id="WP_200257404.1">
    <property type="nucleotide sequence ID" value="NZ_NRSH01000037.1"/>
</dbReference>
<dbReference type="Gene3D" id="1.20.1600.10">
    <property type="entry name" value="Outer membrane efflux proteins (OEP)"/>
    <property type="match status" value="1"/>
</dbReference>
<dbReference type="EMBL" id="NRSH01000037">
    <property type="protein sequence ID" value="MBK1726351.1"/>
    <property type="molecule type" value="Genomic_DNA"/>
</dbReference>
<sequence>MTRSRWRRRSTGRKAARLGAAALLLGGLGAEAAEQGEDAGPYGPLSGDPGLSLGEVVRAAVQRLPERLEPQAREREAEALERRAAAWLPGNPALAISHTNDAVGTDAGNREWEGGLEIPLWRPGQRSARRDLAEGAAAQAQAGREALRLEAAGRVRERLWGLALQRKRVAMARIELETAEALEEKVTRRFELGDLPRSEVLMARDRVVQKEAALAEARSGLRARRADYRRLTGLERTPQQWREPRAEGGKAPAGPEPYAELLRDHPALARARRAVERRRAQRELAGEEAAESPSLMLGTRRERGAGGETVNSLQASLHIPLGQRTQTQYQRASAGVELAQAESRLARLRRDLRGALERAHEAVAAARELLRRARRREETAGETLEMARRAFEAGEYDLIDLLRVQDRYAAARQARAQQALELQRAIARYNQAAGEVPQP</sequence>
<keyword evidence="10" id="KW-0732">Signal</keyword>
<keyword evidence="4" id="KW-1134">Transmembrane beta strand</keyword>
<organism evidence="11 12">
    <name type="scientific">Halorhodospira neutriphila</name>
    <dbReference type="NCBI Taxonomy" id="168379"/>
    <lineage>
        <taxon>Bacteria</taxon>
        <taxon>Pseudomonadati</taxon>
        <taxon>Pseudomonadota</taxon>
        <taxon>Gammaproteobacteria</taxon>
        <taxon>Chromatiales</taxon>
        <taxon>Ectothiorhodospiraceae</taxon>
        <taxon>Halorhodospira</taxon>
    </lineage>
</organism>
<evidence type="ECO:0000256" key="6">
    <source>
        <dbReference type="ARBA" id="ARBA00023136"/>
    </source>
</evidence>
<keyword evidence="8" id="KW-0175">Coiled coil</keyword>
<feature type="coiled-coil region" evidence="8">
    <location>
        <begin position="331"/>
        <end position="376"/>
    </location>
</feature>
<dbReference type="Proteomes" id="UP000738126">
    <property type="component" value="Unassembled WGS sequence"/>
</dbReference>
<feature type="region of interest" description="Disordered" evidence="9">
    <location>
        <begin position="232"/>
        <end position="257"/>
    </location>
</feature>
<dbReference type="InterPro" id="IPR003423">
    <property type="entry name" value="OMP_efflux"/>
</dbReference>
<comment type="similarity">
    <text evidence="2">Belongs to the outer membrane factor (OMF) (TC 1.B.17) family.</text>
</comment>
<evidence type="ECO:0000256" key="10">
    <source>
        <dbReference type="SAM" id="SignalP"/>
    </source>
</evidence>
<evidence type="ECO:0000256" key="7">
    <source>
        <dbReference type="ARBA" id="ARBA00023237"/>
    </source>
</evidence>
<keyword evidence="6" id="KW-0472">Membrane</keyword>
<reference evidence="11 12" key="1">
    <citation type="journal article" date="2020" name="Microorganisms">
        <title>Osmotic Adaptation and Compatible Solute Biosynthesis of Phototrophic Bacteria as Revealed from Genome Analyses.</title>
        <authorList>
            <person name="Imhoff J.F."/>
            <person name="Rahn T."/>
            <person name="Kunzel S."/>
            <person name="Keller A."/>
            <person name="Neulinger S.C."/>
        </authorList>
    </citation>
    <scope>NUCLEOTIDE SEQUENCE [LARGE SCALE GENOMIC DNA]</scope>
    <source>
        <strain evidence="11 12">DSM 15116</strain>
    </source>
</reference>
<feature type="signal peptide" evidence="10">
    <location>
        <begin position="1"/>
        <end position="32"/>
    </location>
</feature>
<comment type="caution">
    <text evidence="11">The sequence shown here is derived from an EMBL/GenBank/DDBJ whole genome shotgun (WGS) entry which is preliminary data.</text>
</comment>
<evidence type="ECO:0000256" key="2">
    <source>
        <dbReference type="ARBA" id="ARBA00007613"/>
    </source>
</evidence>
<dbReference type="SUPFAM" id="SSF56954">
    <property type="entry name" value="Outer membrane efflux proteins (OEP)"/>
    <property type="match status" value="1"/>
</dbReference>
<evidence type="ECO:0000313" key="12">
    <source>
        <dbReference type="Proteomes" id="UP000738126"/>
    </source>
</evidence>
<evidence type="ECO:0000256" key="5">
    <source>
        <dbReference type="ARBA" id="ARBA00022692"/>
    </source>
</evidence>
<evidence type="ECO:0008006" key="13">
    <source>
        <dbReference type="Google" id="ProtNLM"/>
    </source>
</evidence>
<proteinExistence type="inferred from homology"/>
<keyword evidence="7" id="KW-0998">Cell outer membrane</keyword>
<comment type="subcellular location">
    <subcellularLocation>
        <location evidence="1">Cell outer membrane</location>
    </subcellularLocation>
</comment>
<keyword evidence="3" id="KW-0813">Transport</keyword>
<gene>
    <name evidence="11" type="ORF">CKO13_04790</name>
</gene>
<name>A0ABS1E3N5_9GAMM</name>
<protein>
    <recommendedName>
        <fullName evidence="13">Outer membrane efflux protein</fullName>
    </recommendedName>
</protein>
<evidence type="ECO:0000256" key="8">
    <source>
        <dbReference type="SAM" id="Coils"/>
    </source>
</evidence>
<keyword evidence="5" id="KW-0812">Transmembrane</keyword>